<feature type="domain" description="Soluble ligand binding" evidence="4">
    <location>
        <begin position="194"/>
        <end position="244"/>
    </location>
</feature>
<dbReference type="PROSITE" id="PS51257">
    <property type="entry name" value="PROKAR_LIPOPROTEIN"/>
    <property type="match status" value="1"/>
</dbReference>
<gene>
    <name evidence="5" type="ORF">A7E75_13450</name>
</gene>
<dbReference type="InterPro" id="IPR003715">
    <property type="entry name" value="Poly_export_N"/>
</dbReference>
<dbReference type="EMBL" id="CP015518">
    <property type="protein sequence ID" value="APG25903.1"/>
    <property type="molecule type" value="Genomic_DNA"/>
</dbReference>
<name>A0A1L3GIZ2_SYNAC</name>
<reference evidence="5 6" key="1">
    <citation type="journal article" date="2017" name="Genome Announc.">
        <title>Complete Genome Sequences of Two Acetylene-Fermenting Pelobacter acetylenicus Strains.</title>
        <authorList>
            <person name="Sutton J.M."/>
            <person name="Baesman S.M."/>
            <person name="Fierst J.L."/>
            <person name="Poret-Peterson A.T."/>
            <person name="Oremland R.S."/>
            <person name="Dunlap D.S."/>
            <person name="Akob D.M."/>
        </authorList>
    </citation>
    <scope>NUCLEOTIDE SEQUENCE [LARGE SCALE GENOMIC DNA]</scope>
    <source>
        <strain evidence="5 6">DSM 3247</strain>
    </source>
</reference>
<dbReference type="GO" id="GO:0015159">
    <property type="term" value="F:polysaccharide transmembrane transporter activity"/>
    <property type="evidence" value="ECO:0007669"/>
    <property type="project" value="InterPro"/>
</dbReference>
<keyword evidence="6" id="KW-1185">Reference proteome</keyword>
<protein>
    <submittedName>
        <fullName evidence="5">Periplasmic polysaccharide biosynthesis/export protein</fullName>
    </submittedName>
</protein>
<dbReference type="PANTHER" id="PTHR33619:SF3">
    <property type="entry name" value="POLYSACCHARIDE EXPORT PROTEIN GFCE-RELATED"/>
    <property type="match status" value="1"/>
</dbReference>
<dbReference type="Proteomes" id="UP000182264">
    <property type="component" value="Chromosome"/>
</dbReference>
<feature type="signal peptide" evidence="2">
    <location>
        <begin position="1"/>
        <end position="23"/>
    </location>
</feature>
<evidence type="ECO:0000256" key="1">
    <source>
        <dbReference type="ARBA" id="ARBA00022729"/>
    </source>
</evidence>
<evidence type="ECO:0000313" key="5">
    <source>
        <dbReference type="EMBL" id="APG25903.1"/>
    </source>
</evidence>
<dbReference type="OrthoDB" id="9815244at2"/>
<organism evidence="5 6">
    <name type="scientific">Syntrophotalea acetylenica</name>
    <name type="common">Pelobacter acetylenicus</name>
    <dbReference type="NCBI Taxonomy" id="29542"/>
    <lineage>
        <taxon>Bacteria</taxon>
        <taxon>Pseudomonadati</taxon>
        <taxon>Thermodesulfobacteriota</taxon>
        <taxon>Desulfuromonadia</taxon>
        <taxon>Desulfuromonadales</taxon>
        <taxon>Syntrophotaleaceae</taxon>
        <taxon>Syntrophotalea</taxon>
    </lineage>
</organism>
<proteinExistence type="predicted"/>
<dbReference type="AlphaFoldDB" id="A0A1L3GIZ2"/>
<dbReference type="Gene3D" id="3.10.560.10">
    <property type="entry name" value="Outer membrane lipoprotein wza domain like"/>
    <property type="match status" value="2"/>
</dbReference>
<dbReference type="STRING" id="29542.A6070_07485"/>
<keyword evidence="1 2" id="KW-0732">Signal</keyword>
<dbReference type="KEGG" id="pace:A6070_07485"/>
<feature type="domain" description="Soluble ligand binding" evidence="4">
    <location>
        <begin position="110"/>
        <end position="154"/>
    </location>
</feature>
<evidence type="ECO:0000256" key="2">
    <source>
        <dbReference type="SAM" id="SignalP"/>
    </source>
</evidence>
<dbReference type="Pfam" id="PF02563">
    <property type="entry name" value="Poly_export"/>
    <property type="match status" value="1"/>
</dbReference>
<dbReference type="PANTHER" id="PTHR33619">
    <property type="entry name" value="POLYSACCHARIDE EXPORT PROTEIN GFCE-RELATED"/>
    <property type="match status" value="1"/>
</dbReference>
<dbReference type="InterPro" id="IPR049712">
    <property type="entry name" value="Poly_export"/>
</dbReference>
<dbReference type="InterPro" id="IPR019554">
    <property type="entry name" value="Soluble_ligand-bd"/>
</dbReference>
<dbReference type="Pfam" id="PF10531">
    <property type="entry name" value="SLBB"/>
    <property type="match status" value="2"/>
</dbReference>
<feature type="chain" id="PRO_5012476280" evidence="2">
    <location>
        <begin position="24"/>
        <end position="269"/>
    </location>
</feature>
<evidence type="ECO:0000313" key="6">
    <source>
        <dbReference type="Proteomes" id="UP000182264"/>
    </source>
</evidence>
<dbReference type="RefSeq" id="WP_072287750.1">
    <property type="nucleotide sequence ID" value="NZ_CP015455.1"/>
</dbReference>
<dbReference type="SUPFAM" id="SSF142984">
    <property type="entry name" value="Nqo1 middle domain-like"/>
    <property type="match status" value="1"/>
</dbReference>
<evidence type="ECO:0000259" key="3">
    <source>
        <dbReference type="Pfam" id="PF02563"/>
    </source>
</evidence>
<sequence length="269" mass="29481">MMKHLVFMSSLLFTLFLSCLTFAAVEQLDYRVGEGDVLKVMVYDNPDLDTTARVSGKGTILFPLIGELDIEGLTVSQVSAKIARKLSEGYILYPQVSVFVEEFRSKRAIIMGEVRAPGLYELSGATSLMELISKAGGLTADAGSEVNIKRKNPDNPGQDDLIAVDLKTLLEEQETSPNVPIKDGDRVFVPRAGVFYVTGQVNRPDAYKLEMGTSVIKAITMAGGFTELAAQKRVRLIRKVDGVETVMEKVPMHTAVMPEDVIVVPESFF</sequence>
<accession>A0A1L3GIZ2</accession>
<dbReference type="Gene3D" id="3.30.1950.10">
    <property type="entry name" value="wza like domain"/>
    <property type="match status" value="1"/>
</dbReference>
<feature type="domain" description="Polysaccharide export protein N-terminal" evidence="3">
    <location>
        <begin position="27"/>
        <end position="100"/>
    </location>
</feature>
<evidence type="ECO:0000259" key="4">
    <source>
        <dbReference type="Pfam" id="PF10531"/>
    </source>
</evidence>